<gene>
    <name evidence="2" type="ORF">DKY63_08125</name>
</gene>
<feature type="transmembrane region" description="Helical" evidence="1">
    <location>
        <begin position="16"/>
        <end position="36"/>
    </location>
</feature>
<keyword evidence="1" id="KW-1133">Transmembrane helix</keyword>
<accession>A0A2Z4RHW9</accession>
<evidence type="ECO:0000256" key="1">
    <source>
        <dbReference type="SAM" id="Phobius"/>
    </source>
</evidence>
<evidence type="ECO:0000313" key="3">
    <source>
        <dbReference type="Proteomes" id="UP000250299"/>
    </source>
</evidence>
<sequence length="104" mass="11011">MIEVIANIDGIDMAGGLPLVALMMPPVGASLLAMVVNDNAGYLDKRGVLESIASMLAPTGGIAVRPLITLRINSCASPHRYHLCRSLIQWTNRFCMSDGAGDLS</sequence>
<keyword evidence="1" id="KW-0812">Transmembrane</keyword>
<protein>
    <submittedName>
        <fullName evidence="2">Uncharacterized protein</fullName>
    </submittedName>
</protein>
<evidence type="ECO:0000313" key="2">
    <source>
        <dbReference type="EMBL" id="AWY39868.1"/>
    </source>
</evidence>
<proteinExistence type="predicted"/>
<name>A0A2Z4RHW9_PSEPU</name>
<organism evidence="2 3">
    <name type="scientific">Pseudomonas putida</name>
    <name type="common">Arthrobacter siderocapsulatus</name>
    <dbReference type="NCBI Taxonomy" id="303"/>
    <lineage>
        <taxon>Bacteria</taxon>
        <taxon>Pseudomonadati</taxon>
        <taxon>Pseudomonadota</taxon>
        <taxon>Gammaproteobacteria</taxon>
        <taxon>Pseudomonadales</taxon>
        <taxon>Pseudomonadaceae</taxon>
        <taxon>Pseudomonas</taxon>
    </lineage>
</organism>
<dbReference type="Proteomes" id="UP000250299">
    <property type="component" value="Chromosome"/>
</dbReference>
<reference evidence="2 3" key="1">
    <citation type="submission" date="2018-05" db="EMBL/GenBank/DDBJ databases">
        <title>Whole genome sequence of Pseudomonas putida JBC17.</title>
        <authorList>
            <person name="Lee Y.H."/>
            <person name="David K."/>
        </authorList>
    </citation>
    <scope>NUCLEOTIDE SEQUENCE [LARGE SCALE GENOMIC DNA]</scope>
    <source>
        <strain evidence="2 3">JBC17</strain>
    </source>
</reference>
<dbReference type="AlphaFoldDB" id="A0A2Z4RHW9"/>
<dbReference type="EMBL" id="CP029693">
    <property type="protein sequence ID" value="AWY39868.1"/>
    <property type="molecule type" value="Genomic_DNA"/>
</dbReference>
<keyword evidence="1" id="KW-0472">Membrane</keyword>
<dbReference type="OrthoDB" id="7033561at2"/>